<protein>
    <submittedName>
        <fullName evidence="2">Uncharacterized protein</fullName>
    </submittedName>
</protein>
<name>A0A371GEV2_MUCPR</name>
<dbReference type="PANTHER" id="PTHR35046:SF9">
    <property type="entry name" value="RNA-DIRECTED DNA POLYMERASE"/>
    <property type="match status" value="1"/>
</dbReference>
<accession>A0A371GEV2</accession>
<reference evidence="2" key="1">
    <citation type="submission" date="2018-05" db="EMBL/GenBank/DDBJ databases">
        <title>Draft genome of Mucuna pruriens seed.</title>
        <authorList>
            <person name="Nnadi N.E."/>
            <person name="Vos R."/>
            <person name="Hasami M.H."/>
            <person name="Devisetty U.K."/>
            <person name="Aguiy J.C."/>
        </authorList>
    </citation>
    <scope>NUCLEOTIDE SEQUENCE [LARGE SCALE GENOMIC DNA]</scope>
    <source>
        <strain evidence="2">JCA_2017</strain>
    </source>
</reference>
<keyword evidence="3" id="KW-1185">Reference proteome</keyword>
<proteinExistence type="predicted"/>
<comment type="caution">
    <text evidence="2">The sequence shown here is derived from an EMBL/GenBank/DDBJ whole genome shotgun (WGS) entry which is preliminary data.</text>
</comment>
<dbReference type="AlphaFoldDB" id="A0A371GEV2"/>
<feature type="non-terminal residue" evidence="2">
    <location>
        <position position="1"/>
    </location>
</feature>
<dbReference type="EMBL" id="QJKJ01005780">
    <property type="protein sequence ID" value="RDX89036.1"/>
    <property type="molecule type" value="Genomic_DNA"/>
</dbReference>
<evidence type="ECO:0000313" key="2">
    <source>
        <dbReference type="EMBL" id="RDX89036.1"/>
    </source>
</evidence>
<organism evidence="2 3">
    <name type="scientific">Mucuna pruriens</name>
    <name type="common">Velvet bean</name>
    <name type="synonym">Dolichos pruriens</name>
    <dbReference type="NCBI Taxonomy" id="157652"/>
    <lineage>
        <taxon>Eukaryota</taxon>
        <taxon>Viridiplantae</taxon>
        <taxon>Streptophyta</taxon>
        <taxon>Embryophyta</taxon>
        <taxon>Tracheophyta</taxon>
        <taxon>Spermatophyta</taxon>
        <taxon>Magnoliopsida</taxon>
        <taxon>eudicotyledons</taxon>
        <taxon>Gunneridae</taxon>
        <taxon>Pentapetalae</taxon>
        <taxon>rosids</taxon>
        <taxon>fabids</taxon>
        <taxon>Fabales</taxon>
        <taxon>Fabaceae</taxon>
        <taxon>Papilionoideae</taxon>
        <taxon>50 kb inversion clade</taxon>
        <taxon>NPAAA clade</taxon>
        <taxon>indigoferoid/millettioid clade</taxon>
        <taxon>Phaseoleae</taxon>
        <taxon>Mucuna</taxon>
    </lineage>
</organism>
<dbReference type="Proteomes" id="UP000257109">
    <property type="component" value="Unassembled WGS sequence"/>
</dbReference>
<sequence length="341" mass="38781">MEVALMRANVLESNESIMARFLHGLNRKIHDIVELYHYTSLDNPVHQATRRRLASKGSYPNSSYNWKGNEREKEQPRKDKNPKKGSDNSFLVGVPQRMAERKKLPHLTLVLHPKDTLPLNASNKRNMVMREDGNVKSESSCEESSSLKGDLLMVKRLMNTQEKLCSITIDGGSSISVTSLKLVEKLNLFTLVHPRPYKLQWLSDKVNLKPLSPRKVSEDQLKMKIKREKNKMNRKKKEIVEKGSSIVQRLPTSIGSIHKTQRPNVSYIRVVHTGHPKGTPCLKASQDLQKASHNYTQAPKLHEENINKVDYALDVPCTLRRPMFLCTSTSSFFNLPLVGGP</sequence>
<evidence type="ECO:0000256" key="1">
    <source>
        <dbReference type="SAM" id="MobiDB-lite"/>
    </source>
</evidence>
<dbReference type="PANTHER" id="PTHR35046">
    <property type="entry name" value="ZINC KNUCKLE (CCHC-TYPE) FAMILY PROTEIN"/>
    <property type="match status" value="1"/>
</dbReference>
<evidence type="ECO:0000313" key="3">
    <source>
        <dbReference type="Proteomes" id="UP000257109"/>
    </source>
</evidence>
<feature type="compositionally biased region" description="Basic and acidic residues" evidence="1">
    <location>
        <begin position="68"/>
        <end position="86"/>
    </location>
</feature>
<gene>
    <name evidence="2" type="ORF">CR513_29290</name>
</gene>
<feature type="region of interest" description="Disordered" evidence="1">
    <location>
        <begin position="49"/>
        <end position="91"/>
    </location>
</feature>